<dbReference type="AlphaFoldDB" id="A0A6J4T2T8"/>
<reference evidence="2" key="1">
    <citation type="submission" date="2020-02" db="EMBL/GenBank/DDBJ databases">
        <authorList>
            <person name="Meier V. D."/>
        </authorList>
    </citation>
    <scope>NUCLEOTIDE SEQUENCE</scope>
    <source>
        <strain evidence="2">AVDCRST_MAG31</strain>
    </source>
</reference>
<evidence type="ECO:0000313" key="2">
    <source>
        <dbReference type="EMBL" id="CAA9512465.1"/>
    </source>
</evidence>
<organism evidence="2">
    <name type="scientific">uncultured Sphingomonas sp</name>
    <dbReference type="NCBI Taxonomy" id="158754"/>
    <lineage>
        <taxon>Bacteria</taxon>
        <taxon>Pseudomonadati</taxon>
        <taxon>Pseudomonadota</taxon>
        <taxon>Alphaproteobacteria</taxon>
        <taxon>Sphingomonadales</taxon>
        <taxon>Sphingomonadaceae</taxon>
        <taxon>Sphingomonas</taxon>
        <taxon>environmental samples</taxon>
    </lineage>
</organism>
<accession>A0A6J4T2T8</accession>
<sequence length="119" mass="13139">EVPGVRSAARLPASADDARDHGRGRHRPRRADPPRGRLAQPRRARRLPLRGRVPRPDRARPGRGVRGRVPRPQALVPRALRRGVLRRADPPGKRGTRHRPPLPVLRRGGRGGVPSALAL</sequence>
<gene>
    <name evidence="2" type="ORF">AVDCRST_MAG31-1069</name>
</gene>
<dbReference type="EMBL" id="CADCWA010000066">
    <property type="protein sequence ID" value="CAA9512465.1"/>
    <property type="molecule type" value="Genomic_DNA"/>
</dbReference>
<feature type="non-terminal residue" evidence="2">
    <location>
        <position position="119"/>
    </location>
</feature>
<proteinExistence type="predicted"/>
<name>A0A6J4T2T8_9SPHN</name>
<feature type="non-terminal residue" evidence="2">
    <location>
        <position position="1"/>
    </location>
</feature>
<feature type="region of interest" description="Disordered" evidence="1">
    <location>
        <begin position="1"/>
        <end position="119"/>
    </location>
</feature>
<feature type="compositionally biased region" description="Basic residues" evidence="1">
    <location>
        <begin position="40"/>
        <end position="53"/>
    </location>
</feature>
<protein>
    <submittedName>
        <fullName evidence="2">Uncharacterized protein</fullName>
    </submittedName>
</protein>
<evidence type="ECO:0000256" key="1">
    <source>
        <dbReference type="SAM" id="MobiDB-lite"/>
    </source>
</evidence>